<protein>
    <submittedName>
        <fullName evidence="1">Uncharacterized protein</fullName>
    </submittedName>
</protein>
<keyword evidence="2" id="KW-1185">Reference proteome</keyword>
<gene>
    <name evidence="1" type="ORF">EB796_005940</name>
</gene>
<proteinExistence type="predicted"/>
<sequence length="89" mass="9674">MQTSVLPGLKVGAQAGYPVRDSLSFAASVLLPGRLYPHPQCLNLSSQAECVNCARLHSHDSTSELYYSCIKGKYQTKLFSQITNAAEVI</sequence>
<accession>A0A7J7KDQ2</accession>
<dbReference type="Proteomes" id="UP000593567">
    <property type="component" value="Unassembled WGS sequence"/>
</dbReference>
<evidence type="ECO:0000313" key="1">
    <source>
        <dbReference type="EMBL" id="KAF6035748.1"/>
    </source>
</evidence>
<reference evidence="1" key="1">
    <citation type="submission" date="2020-06" db="EMBL/GenBank/DDBJ databases">
        <title>Draft genome of Bugula neritina, a colonial animal packing powerful symbionts and potential medicines.</title>
        <authorList>
            <person name="Rayko M."/>
        </authorList>
    </citation>
    <scope>NUCLEOTIDE SEQUENCE [LARGE SCALE GENOMIC DNA]</scope>
    <source>
        <strain evidence="1">Kwan_BN1</strain>
    </source>
</reference>
<evidence type="ECO:0000313" key="2">
    <source>
        <dbReference type="Proteomes" id="UP000593567"/>
    </source>
</evidence>
<dbReference type="EMBL" id="VXIV02000834">
    <property type="protein sequence ID" value="KAF6035748.1"/>
    <property type="molecule type" value="Genomic_DNA"/>
</dbReference>
<organism evidence="1 2">
    <name type="scientific">Bugula neritina</name>
    <name type="common">Brown bryozoan</name>
    <name type="synonym">Sertularia neritina</name>
    <dbReference type="NCBI Taxonomy" id="10212"/>
    <lineage>
        <taxon>Eukaryota</taxon>
        <taxon>Metazoa</taxon>
        <taxon>Spiralia</taxon>
        <taxon>Lophotrochozoa</taxon>
        <taxon>Bryozoa</taxon>
        <taxon>Gymnolaemata</taxon>
        <taxon>Cheilostomatida</taxon>
        <taxon>Flustrina</taxon>
        <taxon>Buguloidea</taxon>
        <taxon>Bugulidae</taxon>
        <taxon>Bugula</taxon>
    </lineage>
</organism>
<dbReference type="AlphaFoldDB" id="A0A7J7KDQ2"/>
<comment type="caution">
    <text evidence="1">The sequence shown here is derived from an EMBL/GenBank/DDBJ whole genome shotgun (WGS) entry which is preliminary data.</text>
</comment>
<name>A0A7J7KDQ2_BUGNE</name>